<proteinExistence type="predicted"/>
<name>A0A8A1LM42_AJEC8</name>
<dbReference type="AlphaFoldDB" id="A0A8A1LM42"/>
<dbReference type="Proteomes" id="UP000663419">
    <property type="component" value="Chromosome 3"/>
</dbReference>
<organism evidence="1 2">
    <name type="scientific">Ajellomyces capsulatus (strain H88)</name>
    <name type="common">Darling's disease fungus</name>
    <name type="synonym">Histoplasma capsulatum</name>
    <dbReference type="NCBI Taxonomy" id="544711"/>
    <lineage>
        <taxon>Eukaryota</taxon>
        <taxon>Fungi</taxon>
        <taxon>Dikarya</taxon>
        <taxon>Ascomycota</taxon>
        <taxon>Pezizomycotina</taxon>
        <taxon>Eurotiomycetes</taxon>
        <taxon>Eurotiomycetidae</taxon>
        <taxon>Onygenales</taxon>
        <taxon>Ajellomycetaceae</taxon>
        <taxon>Histoplasma</taxon>
    </lineage>
</organism>
<evidence type="ECO:0000313" key="2">
    <source>
        <dbReference type="Proteomes" id="UP000663419"/>
    </source>
</evidence>
<evidence type="ECO:0000313" key="1">
    <source>
        <dbReference type="EMBL" id="QSS54520.1"/>
    </source>
</evidence>
<sequence length="87" mass="10310">MRMRMRMRCDNDAMVRFNTRNLTERLIFIYLFPAPLSRVNKSTPYLPAVIYVVRFCWSGELWRVFNTHPSTIGGREFLALNAPPKEE</sequence>
<dbReference type="VEuPathDB" id="FungiDB:I7I53_02091"/>
<dbReference type="EMBL" id="CP069104">
    <property type="protein sequence ID" value="QSS54520.1"/>
    <property type="molecule type" value="Genomic_DNA"/>
</dbReference>
<reference evidence="1" key="1">
    <citation type="submission" date="2021-01" db="EMBL/GenBank/DDBJ databases">
        <title>Chromosome-level genome assembly of a human fungal pathogen reveals clustering of transcriptionally co-regulated genes.</title>
        <authorList>
            <person name="Voorhies M."/>
            <person name="Cohen S."/>
            <person name="Shea T.P."/>
            <person name="Petrus S."/>
            <person name="Munoz J.F."/>
            <person name="Poplawski S."/>
            <person name="Goldman W.E."/>
            <person name="Michael T."/>
            <person name="Cuomo C.A."/>
            <person name="Sil A."/>
            <person name="Beyhan S."/>
        </authorList>
    </citation>
    <scope>NUCLEOTIDE SEQUENCE</scope>
    <source>
        <strain evidence="1">H88</strain>
    </source>
</reference>
<gene>
    <name evidence="1" type="ORF">I7I53_02091</name>
</gene>
<accession>A0A8A1LM42</accession>
<protein>
    <submittedName>
        <fullName evidence="1">Uncharacterized protein</fullName>
    </submittedName>
</protein>